<proteinExistence type="predicted"/>
<dbReference type="EMBL" id="SMFQ01000004">
    <property type="protein sequence ID" value="TCJ85014.1"/>
    <property type="molecule type" value="Genomic_DNA"/>
</dbReference>
<dbReference type="NCBIfam" id="NF003816">
    <property type="entry name" value="PRK05406.1-5"/>
    <property type="match status" value="1"/>
</dbReference>
<protein>
    <submittedName>
        <fullName evidence="1">UPF0271 protein</fullName>
    </submittedName>
</protein>
<dbReference type="RefSeq" id="WP_131906731.1">
    <property type="nucleotide sequence ID" value="NZ_BAAAFU010000001.1"/>
</dbReference>
<comment type="caution">
    <text evidence="1">The sequence shown here is derived from an EMBL/GenBank/DDBJ whole genome shotgun (WGS) entry which is preliminary data.</text>
</comment>
<evidence type="ECO:0000313" key="1">
    <source>
        <dbReference type="EMBL" id="TCJ85014.1"/>
    </source>
</evidence>
<dbReference type="SUPFAM" id="SSF88713">
    <property type="entry name" value="Glycoside hydrolase/deacetylase"/>
    <property type="match status" value="1"/>
</dbReference>
<dbReference type="Pfam" id="PF03746">
    <property type="entry name" value="LamB_YcsF"/>
    <property type="match status" value="1"/>
</dbReference>
<dbReference type="OrthoDB" id="9773478at2"/>
<dbReference type="InterPro" id="IPR011330">
    <property type="entry name" value="Glyco_hydro/deAcase_b/a-brl"/>
</dbReference>
<dbReference type="GO" id="GO:0005975">
    <property type="term" value="P:carbohydrate metabolic process"/>
    <property type="evidence" value="ECO:0007669"/>
    <property type="project" value="InterPro"/>
</dbReference>
<dbReference type="Gene3D" id="3.20.20.370">
    <property type="entry name" value="Glycoside hydrolase/deacetylase"/>
    <property type="match status" value="1"/>
</dbReference>
<reference evidence="1 2" key="1">
    <citation type="submission" date="2019-03" db="EMBL/GenBank/DDBJ databases">
        <title>Genomic Encyclopedia of Type Strains, Phase IV (KMG-IV): sequencing the most valuable type-strain genomes for metagenomic binning, comparative biology and taxonomic classification.</title>
        <authorList>
            <person name="Goeker M."/>
        </authorList>
    </citation>
    <scope>NUCLEOTIDE SEQUENCE [LARGE SCALE GENOMIC DNA]</scope>
    <source>
        <strain evidence="1 2">DSM 24830</strain>
    </source>
</reference>
<gene>
    <name evidence="1" type="ORF">EV695_2979</name>
</gene>
<dbReference type="InterPro" id="IPR005501">
    <property type="entry name" value="LamB/YcsF/PxpA-like"/>
</dbReference>
<dbReference type="PANTHER" id="PTHR30292">
    <property type="entry name" value="UNCHARACTERIZED PROTEIN YBGL-RELATED"/>
    <property type="match status" value="1"/>
</dbReference>
<evidence type="ECO:0000313" key="2">
    <source>
        <dbReference type="Proteomes" id="UP000294887"/>
    </source>
</evidence>
<dbReference type="PANTHER" id="PTHR30292:SF0">
    <property type="entry name" value="5-OXOPROLINASE SUBUNIT A"/>
    <property type="match status" value="1"/>
</dbReference>
<sequence>MNIDVNINCDMGESFGIYQLGNDEAIMPFITEANIACGFHASDPNHMMNTAVLAKKHNVRVGAHFSLPDLVGFGRREMKVNKTELYNIVVYQVGALMGFLKKLDVPLSHLKAHGALYGMASRQEHVAEIIADVGDLFKVPVLGITGTKQEEQCKAKGVEFKSEFFADLDYDDNGGLIISRVHEAVDPEKVVEKCLSAIKNGTILSVNGKELAVKAETICVHSDTPNAVEIAESLSTALKQM</sequence>
<accession>A0A4R1EYB9</accession>
<dbReference type="NCBIfam" id="NF003814">
    <property type="entry name" value="PRK05406.1-3"/>
    <property type="match status" value="1"/>
</dbReference>
<dbReference type="AlphaFoldDB" id="A0A4R1EYB9"/>
<organism evidence="1 2">
    <name type="scientific">Cocleimonas flava</name>
    <dbReference type="NCBI Taxonomy" id="634765"/>
    <lineage>
        <taxon>Bacteria</taxon>
        <taxon>Pseudomonadati</taxon>
        <taxon>Pseudomonadota</taxon>
        <taxon>Gammaproteobacteria</taxon>
        <taxon>Thiotrichales</taxon>
        <taxon>Thiotrichaceae</taxon>
        <taxon>Cocleimonas</taxon>
    </lineage>
</organism>
<dbReference type="Proteomes" id="UP000294887">
    <property type="component" value="Unassembled WGS sequence"/>
</dbReference>
<name>A0A4R1EYB9_9GAMM</name>
<keyword evidence="2" id="KW-1185">Reference proteome</keyword>